<dbReference type="SMART" id="SM00504">
    <property type="entry name" value="Ubox"/>
    <property type="match status" value="1"/>
</dbReference>
<dbReference type="PROSITE" id="PS51698">
    <property type="entry name" value="U_BOX"/>
    <property type="match status" value="1"/>
</dbReference>
<dbReference type="SUPFAM" id="SSF57850">
    <property type="entry name" value="RING/U-box"/>
    <property type="match status" value="1"/>
</dbReference>
<proteinExistence type="predicted"/>
<keyword evidence="3 5" id="KW-0808">Transferase</keyword>
<dbReference type="EC" id="2.3.2.27" evidence="5"/>
<evidence type="ECO:0000313" key="7">
    <source>
        <dbReference type="EMBL" id="KAK9727063.1"/>
    </source>
</evidence>
<dbReference type="InterPro" id="IPR011989">
    <property type="entry name" value="ARM-like"/>
</dbReference>
<dbReference type="PANTHER" id="PTHR22849">
    <property type="entry name" value="WDSAM1 PROTEIN"/>
    <property type="match status" value="1"/>
</dbReference>
<dbReference type="InterPro" id="IPR045185">
    <property type="entry name" value="PUB22/23/24-like"/>
</dbReference>
<gene>
    <name evidence="7" type="ORF">RND81_05G255600</name>
</gene>
<evidence type="ECO:0000256" key="4">
    <source>
        <dbReference type="ARBA" id="ARBA00022786"/>
    </source>
</evidence>
<evidence type="ECO:0000259" key="6">
    <source>
        <dbReference type="PROSITE" id="PS51698"/>
    </source>
</evidence>
<dbReference type="InterPro" id="IPR058678">
    <property type="entry name" value="ARM_PUB"/>
</dbReference>
<dbReference type="Pfam" id="PF04564">
    <property type="entry name" value="U-box"/>
    <property type="match status" value="1"/>
</dbReference>
<comment type="function">
    <text evidence="5">Functions as an E3 ubiquitin ligase.</text>
</comment>
<protein>
    <recommendedName>
        <fullName evidence="5 6">U-box domain-containing protein</fullName>
        <ecNumber evidence="5">2.3.2.27</ecNumber>
    </recommendedName>
    <alternativeName>
        <fullName evidence="5">RING-type E3 ubiquitin transferase PUB</fullName>
    </alternativeName>
</protein>
<sequence length="410" mass="45910">MEDIEVPTHFLCPISLQLMKDPVTIITGITYDRESIEKWLFSCKNTTCPVTKQTLIISPFDNHIITPNHTLRRLIQSWCTLHASDGVDRIPTPKQPIVVTRGYVTKLICDAMQSTQLRYACLQKIRSISCSSENTNVLESSGAFEFVVSILLKDGYNRREKEEALCIFAQVDRSESVIKGVIKNNEDYLILINGIFELLRFGSSQVRENGIKVLRFVCKVTDPNNLSNVTYDTFVEIVNVIRDGFNIQSTKCALKLIVELNPWGRNRVKVVQTGLVHVLVDRLVEGLDRRSSELSLMVLDQLCGCAEGRADLVGHGSGLAVVSKKILRVSHLVSSKAVKILLSISKYLGTGKVLGEMMEVGVVNKLCLVLQIECNSKTKERAKEILRLHSRVWKSSPCIPPHLLSSYPSN</sequence>
<dbReference type="EMBL" id="JBDFQZ010000005">
    <property type="protein sequence ID" value="KAK9727063.1"/>
    <property type="molecule type" value="Genomic_DNA"/>
</dbReference>
<dbReference type="CDD" id="cd16664">
    <property type="entry name" value="RING-Ubox_PUB"/>
    <property type="match status" value="1"/>
</dbReference>
<dbReference type="InterPro" id="IPR016024">
    <property type="entry name" value="ARM-type_fold"/>
</dbReference>
<keyword evidence="4 5" id="KW-0833">Ubl conjugation pathway</keyword>
<dbReference type="GO" id="GO:0061630">
    <property type="term" value="F:ubiquitin protein ligase activity"/>
    <property type="evidence" value="ECO:0007669"/>
    <property type="project" value="UniProtKB-UniRule"/>
</dbReference>
<dbReference type="Pfam" id="PF25598">
    <property type="entry name" value="ARM_PUB"/>
    <property type="match status" value="1"/>
</dbReference>
<evidence type="ECO:0000256" key="1">
    <source>
        <dbReference type="ARBA" id="ARBA00000900"/>
    </source>
</evidence>
<comment type="caution">
    <text evidence="7">The sequence shown here is derived from an EMBL/GenBank/DDBJ whole genome shotgun (WGS) entry which is preliminary data.</text>
</comment>
<evidence type="ECO:0000256" key="5">
    <source>
        <dbReference type="RuleBase" id="RU369093"/>
    </source>
</evidence>
<evidence type="ECO:0000256" key="2">
    <source>
        <dbReference type="ARBA" id="ARBA00004906"/>
    </source>
</evidence>
<accession>A0AAW1L1A8</accession>
<evidence type="ECO:0000256" key="3">
    <source>
        <dbReference type="ARBA" id="ARBA00022679"/>
    </source>
</evidence>
<name>A0AAW1L1A8_SAPOF</name>
<reference evidence="7" key="1">
    <citation type="submission" date="2024-03" db="EMBL/GenBank/DDBJ databases">
        <title>WGS assembly of Saponaria officinalis var. Norfolk2.</title>
        <authorList>
            <person name="Jenkins J."/>
            <person name="Shu S."/>
            <person name="Grimwood J."/>
            <person name="Barry K."/>
            <person name="Goodstein D."/>
            <person name="Schmutz J."/>
            <person name="Leebens-Mack J."/>
            <person name="Osbourn A."/>
        </authorList>
    </citation>
    <scope>NUCLEOTIDE SEQUENCE [LARGE SCALE GENOMIC DNA]</scope>
    <source>
        <strain evidence="7">JIC</strain>
    </source>
</reference>
<dbReference type="AlphaFoldDB" id="A0AAW1L1A8"/>
<organism evidence="7 8">
    <name type="scientific">Saponaria officinalis</name>
    <name type="common">Common soapwort</name>
    <name type="synonym">Lychnis saponaria</name>
    <dbReference type="NCBI Taxonomy" id="3572"/>
    <lineage>
        <taxon>Eukaryota</taxon>
        <taxon>Viridiplantae</taxon>
        <taxon>Streptophyta</taxon>
        <taxon>Embryophyta</taxon>
        <taxon>Tracheophyta</taxon>
        <taxon>Spermatophyta</taxon>
        <taxon>Magnoliopsida</taxon>
        <taxon>eudicotyledons</taxon>
        <taxon>Gunneridae</taxon>
        <taxon>Pentapetalae</taxon>
        <taxon>Caryophyllales</taxon>
        <taxon>Caryophyllaceae</taxon>
        <taxon>Caryophylleae</taxon>
        <taxon>Saponaria</taxon>
    </lineage>
</organism>
<dbReference type="SUPFAM" id="SSF48371">
    <property type="entry name" value="ARM repeat"/>
    <property type="match status" value="1"/>
</dbReference>
<dbReference type="InterPro" id="IPR045210">
    <property type="entry name" value="RING-Ubox_PUB"/>
</dbReference>
<dbReference type="Proteomes" id="UP001443914">
    <property type="component" value="Unassembled WGS sequence"/>
</dbReference>
<feature type="domain" description="U-box" evidence="6">
    <location>
        <begin position="5"/>
        <end position="85"/>
    </location>
</feature>
<comment type="catalytic activity">
    <reaction evidence="1 5">
        <text>S-ubiquitinyl-[E2 ubiquitin-conjugating enzyme]-L-cysteine + [acceptor protein]-L-lysine = [E2 ubiquitin-conjugating enzyme]-L-cysteine + N(6)-ubiquitinyl-[acceptor protein]-L-lysine.</text>
        <dbReference type="EC" id="2.3.2.27"/>
    </reaction>
</comment>
<dbReference type="PANTHER" id="PTHR22849:SF11">
    <property type="entry name" value="U-BOX DOMAIN-CONTAINING PROTEIN"/>
    <property type="match status" value="1"/>
</dbReference>
<dbReference type="GO" id="GO:0016567">
    <property type="term" value="P:protein ubiquitination"/>
    <property type="evidence" value="ECO:0007669"/>
    <property type="project" value="UniProtKB-UniRule"/>
</dbReference>
<dbReference type="InterPro" id="IPR013083">
    <property type="entry name" value="Znf_RING/FYVE/PHD"/>
</dbReference>
<evidence type="ECO:0000313" key="8">
    <source>
        <dbReference type="Proteomes" id="UP001443914"/>
    </source>
</evidence>
<dbReference type="Gene3D" id="1.25.10.10">
    <property type="entry name" value="Leucine-rich Repeat Variant"/>
    <property type="match status" value="1"/>
</dbReference>
<dbReference type="Gene3D" id="3.30.40.10">
    <property type="entry name" value="Zinc/RING finger domain, C3HC4 (zinc finger)"/>
    <property type="match status" value="1"/>
</dbReference>
<comment type="pathway">
    <text evidence="2 5">Protein modification; protein ubiquitination.</text>
</comment>
<keyword evidence="8" id="KW-1185">Reference proteome</keyword>
<dbReference type="InterPro" id="IPR003613">
    <property type="entry name" value="Ubox_domain"/>
</dbReference>